<protein>
    <submittedName>
        <fullName evidence="1">Uncharacterized protein</fullName>
    </submittedName>
</protein>
<evidence type="ECO:0000313" key="2">
    <source>
        <dbReference type="Proteomes" id="UP001272137"/>
    </source>
</evidence>
<reference evidence="1" key="1">
    <citation type="submission" date="2018-08" db="EMBL/GenBank/DDBJ databases">
        <title>Identification of Burkholderia cepacia strains that express a Burkholderia pseudomallei-like capsular polysaccharide.</title>
        <authorList>
            <person name="Burtnick M.N."/>
            <person name="Vongsouvath M."/>
            <person name="Newton P."/>
            <person name="Wuthiekanun V."/>
            <person name="Limmathurotsakul D."/>
            <person name="Brett P.J."/>
            <person name="Chantratita N."/>
            <person name="Dance D.A."/>
        </authorList>
    </citation>
    <scope>NUCLEOTIDE SEQUENCE</scope>
    <source>
        <strain evidence="1">SBXCC001</strain>
    </source>
</reference>
<dbReference type="Proteomes" id="UP001272137">
    <property type="component" value="Unassembled WGS sequence"/>
</dbReference>
<dbReference type="EMBL" id="QXCT01000001">
    <property type="protein sequence ID" value="MDW9251692.1"/>
    <property type="molecule type" value="Genomic_DNA"/>
</dbReference>
<sequence>MTDFAAQFMKDAGTAPASGAPAAGTSAPTGLAAQFLADVNGSPAAAPAPAAAAPRSTGAELARQAGLTARAGVTGITALPAMLGDALNAGYNHLIADPVNALYAKVAGSNLPGTATGQQSMLLPHLQPVSQSVQNIENAVGLPQPQNATERVVQDAASAMAGVAPTAGIGRAAIGIGSVLGNAASPTMQAVGRSLQAMPGMQLAGAAGSGLGSGTASELGLPAPVQIGAGLLGAGAGVAAASGATAALRAAGARMMPTAPIPQAAAEARADSGIERAMNEMGPAARQSYGPTPSLVVGAAPQSSTASNQFGNFQPLRRQVTQAIQDNPQVDPAAAMRAVDFQNLGIDPTLGQITRDPMQYARELNIRGTSTGAPIANRLNQQNTQLQQALYGLAGTPADAYSAGSAIRSSLQSIDNQMSQQVSDAYAAARASSGKNLDVPLTGVAQDYAQVLNDFGDKVPSGVRNNFNQLGLMGGTQQKTFTIENAENLLKVINANASNDPATNAALGQLRTSVKNAILSADDQGGVYAPARQLAAQRFALQEQIPALEAAAADRVSADDFVRRFIIGGKTDDVVALASLLREHAPDALATARSQIGAQLVAKGFGANPAGDARFNPSPYMQQMQAFGPTKLSAFFSPDEIGQLNTIGRVGAYMNAFPAASPVNTSNTASALGALVGNGLRHLPYVGGLIDNAGNRMFVNRALAARLSDAVPATGNAAQQRTVGALLLNAAPRTPSGNP</sequence>
<name>A0AAW9CMW9_BURTH</name>
<organism evidence="1 2">
    <name type="scientific">Burkholderia thailandensis</name>
    <dbReference type="NCBI Taxonomy" id="57975"/>
    <lineage>
        <taxon>Bacteria</taxon>
        <taxon>Pseudomonadati</taxon>
        <taxon>Pseudomonadota</taxon>
        <taxon>Betaproteobacteria</taxon>
        <taxon>Burkholderiales</taxon>
        <taxon>Burkholderiaceae</taxon>
        <taxon>Burkholderia</taxon>
        <taxon>pseudomallei group</taxon>
    </lineage>
</organism>
<proteinExistence type="predicted"/>
<dbReference type="RefSeq" id="WP_151274002.1">
    <property type="nucleotide sequence ID" value="NZ_QXCT01000001.1"/>
</dbReference>
<evidence type="ECO:0000313" key="1">
    <source>
        <dbReference type="EMBL" id="MDW9251692.1"/>
    </source>
</evidence>
<gene>
    <name evidence="1" type="ORF">C7S16_6646</name>
</gene>
<dbReference type="AlphaFoldDB" id="A0AAW9CMW9"/>
<accession>A0AAW9CMW9</accession>
<comment type="caution">
    <text evidence="1">The sequence shown here is derived from an EMBL/GenBank/DDBJ whole genome shotgun (WGS) entry which is preliminary data.</text>
</comment>